<dbReference type="GO" id="GO:0055085">
    <property type="term" value="P:transmembrane transport"/>
    <property type="evidence" value="ECO:0007669"/>
    <property type="project" value="InterPro"/>
</dbReference>
<gene>
    <name evidence="3" type="ORF">J2S73_000844</name>
</gene>
<sequence>MKGLRTLGALAAAAALAVSAGAASAKDYRLGLITPPPHQWTKTAQAMADQLKKETDGAVNILIFPSGQLGNEAQMLQQLQTGALDFAFLTLGEFSNRDPNYGIFLAPYIVDDVAGARKLLQGETANKLLDQVDQFGLVGLGYGMAGMRQIVMANEVDSVDDISGKKIRTIPFAPELDFWKKVGAAPTPMPLPALYDAFANGQVDGMQIDFEGTWNSKYYEHADTIIESNHMMFPMIAVASGRSWQQIPEGDREKVEAAFDSFLDELIGSYASIDADYLAQLKTTDVPVITVGRPFFGDAIDEWYVTWREEAPMLTDLEAEAEKIRN</sequence>
<protein>
    <submittedName>
        <fullName evidence="3">TRAP-type C4-dicarboxylate transport system substrate-binding protein</fullName>
    </submittedName>
</protein>
<feature type="chain" id="PRO_5042260231" evidence="2">
    <location>
        <begin position="26"/>
        <end position="326"/>
    </location>
</feature>
<dbReference type="NCBIfam" id="NF037995">
    <property type="entry name" value="TRAP_S1"/>
    <property type="match status" value="1"/>
</dbReference>
<evidence type="ECO:0000256" key="2">
    <source>
        <dbReference type="SAM" id="SignalP"/>
    </source>
</evidence>
<evidence type="ECO:0000256" key="1">
    <source>
        <dbReference type="ARBA" id="ARBA00022729"/>
    </source>
</evidence>
<dbReference type="InterPro" id="IPR038404">
    <property type="entry name" value="TRAP_DctP_sf"/>
</dbReference>
<feature type="signal peptide" evidence="2">
    <location>
        <begin position="1"/>
        <end position="25"/>
    </location>
</feature>
<keyword evidence="1 2" id="KW-0732">Signal</keyword>
<accession>A0AAE3VLZ9</accession>
<proteinExistence type="predicted"/>
<reference evidence="3" key="1">
    <citation type="submission" date="2023-07" db="EMBL/GenBank/DDBJ databases">
        <title>Genomic Encyclopedia of Type Strains, Phase IV (KMG-IV): sequencing the most valuable type-strain genomes for metagenomic binning, comparative biology and taxonomic classification.</title>
        <authorList>
            <person name="Goeker M."/>
        </authorList>
    </citation>
    <scope>NUCLEOTIDE SEQUENCE</scope>
    <source>
        <strain evidence="3">DSM 21202</strain>
    </source>
</reference>
<dbReference type="GO" id="GO:0030246">
    <property type="term" value="F:carbohydrate binding"/>
    <property type="evidence" value="ECO:0007669"/>
    <property type="project" value="TreeGrafter"/>
</dbReference>
<evidence type="ECO:0000313" key="3">
    <source>
        <dbReference type="EMBL" id="MDQ0314407.1"/>
    </source>
</evidence>
<dbReference type="SUPFAM" id="SSF53850">
    <property type="entry name" value="Periplasmic binding protein-like II"/>
    <property type="match status" value="1"/>
</dbReference>
<dbReference type="AlphaFoldDB" id="A0AAE3VLZ9"/>
<comment type="caution">
    <text evidence="3">The sequence shown here is derived from an EMBL/GenBank/DDBJ whole genome shotgun (WGS) entry which is preliminary data.</text>
</comment>
<name>A0AAE3VLZ9_9HYPH</name>
<dbReference type="Proteomes" id="UP001229244">
    <property type="component" value="Unassembled WGS sequence"/>
</dbReference>
<keyword evidence="4" id="KW-1185">Reference proteome</keyword>
<evidence type="ECO:0000313" key="4">
    <source>
        <dbReference type="Proteomes" id="UP001229244"/>
    </source>
</evidence>
<dbReference type="PANTHER" id="PTHR33376">
    <property type="match status" value="1"/>
</dbReference>
<dbReference type="Pfam" id="PF03480">
    <property type="entry name" value="DctP"/>
    <property type="match status" value="1"/>
</dbReference>
<dbReference type="EMBL" id="JAUSUL010000001">
    <property type="protein sequence ID" value="MDQ0314407.1"/>
    <property type="molecule type" value="Genomic_DNA"/>
</dbReference>
<organism evidence="3 4">
    <name type="scientific">Amorphus orientalis</name>
    <dbReference type="NCBI Taxonomy" id="649198"/>
    <lineage>
        <taxon>Bacteria</taxon>
        <taxon>Pseudomonadati</taxon>
        <taxon>Pseudomonadota</taxon>
        <taxon>Alphaproteobacteria</taxon>
        <taxon>Hyphomicrobiales</taxon>
        <taxon>Amorphaceae</taxon>
        <taxon>Amorphus</taxon>
    </lineage>
</organism>
<dbReference type="CDD" id="cd13603">
    <property type="entry name" value="PBP2_TRAP_Siap_TeaA_like"/>
    <property type="match status" value="1"/>
</dbReference>
<dbReference type="Gene3D" id="3.40.190.170">
    <property type="entry name" value="Bacterial extracellular solute-binding protein, family 7"/>
    <property type="match status" value="1"/>
</dbReference>
<dbReference type="PANTHER" id="PTHR33376:SF2">
    <property type="entry name" value="DICARBOXYLATE-BINDING PERIPLASMIC PROTEIN"/>
    <property type="match status" value="1"/>
</dbReference>
<dbReference type="InterPro" id="IPR018389">
    <property type="entry name" value="DctP_fam"/>
</dbReference>
<dbReference type="RefSeq" id="WP_306884182.1">
    <property type="nucleotide sequence ID" value="NZ_JAUSUL010000001.1"/>
</dbReference>